<feature type="transmembrane region" description="Helical" evidence="9">
    <location>
        <begin position="316"/>
        <end position="337"/>
    </location>
</feature>
<comment type="similarity">
    <text evidence="2 9">Belongs to the branched chain amino acid transporter family.</text>
</comment>
<accession>A0ABU4G002</accession>
<dbReference type="PANTHER" id="PTHR30588:SF0">
    <property type="entry name" value="BRANCHED-CHAIN AMINO ACID PERMEASE BRNQ"/>
    <property type="match status" value="1"/>
</dbReference>
<feature type="transmembrane region" description="Helical" evidence="9">
    <location>
        <begin position="277"/>
        <end position="304"/>
    </location>
</feature>
<dbReference type="InterPro" id="IPR004685">
    <property type="entry name" value="Brnchd-chn_aa_trnsp_Livcs"/>
</dbReference>
<feature type="transmembrane region" description="Helical" evidence="9">
    <location>
        <begin position="7"/>
        <end position="29"/>
    </location>
</feature>
<feature type="transmembrane region" description="Helical" evidence="9">
    <location>
        <begin position="343"/>
        <end position="361"/>
    </location>
</feature>
<keyword evidence="7 9" id="KW-1133">Transmembrane helix</keyword>
<feature type="transmembrane region" description="Helical" evidence="9">
    <location>
        <begin position="81"/>
        <end position="102"/>
    </location>
</feature>
<evidence type="ECO:0000313" key="10">
    <source>
        <dbReference type="EMBL" id="MDW0110300.1"/>
    </source>
</evidence>
<comment type="caution">
    <text evidence="10">The sequence shown here is derived from an EMBL/GenBank/DDBJ whole genome shotgun (WGS) entry which is preliminary data.</text>
</comment>
<dbReference type="RefSeq" id="WP_317935854.1">
    <property type="nucleotide sequence ID" value="NZ_JAUBDH010000005.1"/>
</dbReference>
<comment type="subcellular location">
    <subcellularLocation>
        <location evidence="1 9">Cell membrane</location>
        <topology evidence="1 9">Multi-pass membrane protein</topology>
    </subcellularLocation>
</comment>
<evidence type="ECO:0000313" key="11">
    <source>
        <dbReference type="Proteomes" id="UP001280629"/>
    </source>
</evidence>
<evidence type="ECO:0000256" key="2">
    <source>
        <dbReference type="ARBA" id="ARBA00008540"/>
    </source>
</evidence>
<organism evidence="10 11">
    <name type="scientific">Sporosarcina aquimarina</name>
    <dbReference type="NCBI Taxonomy" id="114975"/>
    <lineage>
        <taxon>Bacteria</taxon>
        <taxon>Bacillati</taxon>
        <taxon>Bacillota</taxon>
        <taxon>Bacilli</taxon>
        <taxon>Bacillales</taxon>
        <taxon>Caryophanaceae</taxon>
        <taxon>Sporosarcina</taxon>
    </lineage>
</organism>
<evidence type="ECO:0000256" key="7">
    <source>
        <dbReference type="ARBA" id="ARBA00022989"/>
    </source>
</evidence>
<feature type="transmembrane region" description="Helical" evidence="9">
    <location>
        <begin position="122"/>
        <end position="141"/>
    </location>
</feature>
<protein>
    <recommendedName>
        <fullName evidence="9">Branched-chain amino acid transport system carrier protein</fullName>
    </recommendedName>
</protein>
<evidence type="ECO:0000256" key="6">
    <source>
        <dbReference type="ARBA" id="ARBA00022970"/>
    </source>
</evidence>
<feature type="transmembrane region" description="Helical" evidence="9">
    <location>
        <begin position="197"/>
        <end position="216"/>
    </location>
</feature>
<evidence type="ECO:0000256" key="1">
    <source>
        <dbReference type="ARBA" id="ARBA00004651"/>
    </source>
</evidence>
<feature type="transmembrane region" description="Helical" evidence="9">
    <location>
        <begin position="153"/>
        <end position="177"/>
    </location>
</feature>
<dbReference type="Pfam" id="PF05525">
    <property type="entry name" value="Branch_AA_trans"/>
    <property type="match status" value="1"/>
</dbReference>
<sequence>MDKKLPLSSLVVIGTMLFALFFGAGNLIFPAQLGQEAGTNFWPSVIGFLITGVGLPFLGILAIGFSGSANLQELASRIHPVYAILFTSMLYLTIGPFFAAPRTGAVAFDIGIVPFLNGADPLIPRFIFTAIFFGITIWLSLNPQKIADRVGKFLSPAIIVLMLALLAVALFSPMGSFQAPSSSYLSGAFGKGFTEGYNTMDALASLVFGIIVISIVRSMGVQSKKGIVAATFKTGIVAAGFLGILYVGIAYLGASSVESLGMLDSGGAVLTSVATNYFGQAGLVLLGVVILLACLTTSIGLMTACGEYFHTLIPALSYKVIVSTFTVFCFIVSNIGLNNIITYSVPVLLFLYPLAITLMLLTFVSPLFGHARIVYVAVTVVAMLISIVDGLAALADTLPGGKLGKLIEPLTAFYSKFLPLYDSGLGWLLPTVVVIVVFGVIARVTGMGSQQSLTAEKE</sequence>
<dbReference type="Proteomes" id="UP001280629">
    <property type="component" value="Unassembled WGS sequence"/>
</dbReference>
<feature type="transmembrane region" description="Helical" evidence="9">
    <location>
        <begin position="373"/>
        <end position="395"/>
    </location>
</feature>
<feature type="transmembrane region" description="Helical" evidence="9">
    <location>
        <begin position="41"/>
        <end position="69"/>
    </location>
</feature>
<feature type="transmembrane region" description="Helical" evidence="9">
    <location>
        <begin position="424"/>
        <end position="442"/>
    </location>
</feature>
<gene>
    <name evidence="10" type="primary">brnQ</name>
    <name evidence="10" type="ORF">QT716_09660</name>
</gene>
<name>A0ABU4G002_9BACL</name>
<dbReference type="PANTHER" id="PTHR30588">
    <property type="entry name" value="BRANCHED-CHAIN AMINO ACID TRANSPORT SYSTEM 2 CARRIER PROTEIN"/>
    <property type="match status" value="1"/>
</dbReference>
<keyword evidence="11" id="KW-1185">Reference proteome</keyword>
<keyword evidence="4" id="KW-1003">Cell membrane</keyword>
<evidence type="ECO:0000256" key="4">
    <source>
        <dbReference type="ARBA" id="ARBA00022475"/>
    </source>
</evidence>
<keyword evidence="8 9" id="KW-0472">Membrane</keyword>
<evidence type="ECO:0000256" key="9">
    <source>
        <dbReference type="RuleBase" id="RU362122"/>
    </source>
</evidence>
<evidence type="ECO:0000256" key="8">
    <source>
        <dbReference type="ARBA" id="ARBA00023136"/>
    </source>
</evidence>
<dbReference type="NCBIfam" id="TIGR00796">
    <property type="entry name" value="livcs"/>
    <property type="match status" value="1"/>
</dbReference>
<evidence type="ECO:0000256" key="3">
    <source>
        <dbReference type="ARBA" id="ARBA00022448"/>
    </source>
</evidence>
<comment type="function">
    <text evidence="9">Component of the transport system for branched-chain amino acids.</text>
</comment>
<keyword evidence="5 9" id="KW-0812">Transmembrane</keyword>
<dbReference type="EMBL" id="JAUBDH010000005">
    <property type="protein sequence ID" value="MDW0110300.1"/>
    <property type="molecule type" value="Genomic_DNA"/>
</dbReference>
<evidence type="ECO:0000256" key="5">
    <source>
        <dbReference type="ARBA" id="ARBA00022692"/>
    </source>
</evidence>
<keyword evidence="6 9" id="KW-0029">Amino-acid transport</keyword>
<reference evidence="10 11" key="1">
    <citation type="submission" date="2023-06" db="EMBL/GenBank/DDBJ databases">
        <title>Sporosarcina sp. nov., isolated from Korean traditional fermented seafood 'Jeotgal'.</title>
        <authorList>
            <person name="Yang A.-I."/>
            <person name="Shin N.-R."/>
        </authorList>
    </citation>
    <scope>NUCLEOTIDE SEQUENCE [LARGE SCALE GENOMIC DNA]</scope>
    <source>
        <strain evidence="10 11">KCTC3840</strain>
    </source>
</reference>
<keyword evidence="3 9" id="KW-0813">Transport</keyword>
<proteinExistence type="inferred from homology"/>
<feature type="transmembrane region" description="Helical" evidence="9">
    <location>
        <begin position="236"/>
        <end position="257"/>
    </location>
</feature>